<dbReference type="PANTHER" id="PTHR45908">
    <property type="entry name" value="PROTEIN CBG11750-RELATED"/>
    <property type="match status" value="1"/>
</dbReference>
<dbReference type="Pfam" id="PF01764">
    <property type="entry name" value="Lipase_3"/>
    <property type="match status" value="1"/>
</dbReference>
<dbReference type="Proteomes" id="UP001189429">
    <property type="component" value="Unassembled WGS sequence"/>
</dbReference>
<proteinExistence type="predicted"/>
<dbReference type="PANTHER" id="PTHR45908:SF5">
    <property type="entry name" value="FUNGAL LIPASE-LIKE DOMAIN-CONTAINING PROTEIN"/>
    <property type="match status" value="1"/>
</dbReference>
<keyword evidence="3" id="KW-1185">Reference proteome</keyword>
<dbReference type="CDD" id="cd00519">
    <property type="entry name" value="Lipase_3"/>
    <property type="match status" value="1"/>
</dbReference>
<dbReference type="EMBL" id="CAUYUJ010012147">
    <property type="protein sequence ID" value="CAK0833378.1"/>
    <property type="molecule type" value="Genomic_DNA"/>
</dbReference>
<protein>
    <recommendedName>
        <fullName evidence="1">Fungal lipase-type domain-containing protein</fullName>
    </recommendedName>
</protein>
<organism evidence="2 3">
    <name type="scientific">Prorocentrum cordatum</name>
    <dbReference type="NCBI Taxonomy" id="2364126"/>
    <lineage>
        <taxon>Eukaryota</taxon>
        <taxon>Sar</taxon>
        <taxon>Alveolata</taxon>
        <taxon>Dinophyceae</taxon>
        <taxon>Prorocentrales</taxon>
        <taxon>Prorocentraceae</taxon>
        <taxon>Prorocentrum</taxon>
    </lineage>
</organism>
<dbReference type="InterPro" id="IPR002921">
    <property type="entry name" value="Fungal_lipase-type"/>
</dbReference>
<reference evidence="2" key="1">
    <citation type="submission" date="2023-10" db="EMBL/GenBank/DDBJ databases">
        <authorList>
            <person name="Chen Y."/>
            <person name="Shah S."/>
            <person name="Dougan E. K."/>
            <person name="Thang M."/>
            <person name="Chan C."/>
        </authorList>
    </citation>
    <scope>NUCLEOTIDE SEQUENCE [LARGE SCALE GENOMIC DNA]</scope>
</reference>
<feature type="domain" description="Fungal lipase-type" evidence="1">
    <location>
        <begin position="2"/>
        <end position="60"/>
    </location>
</feature>
<dbReference type="SUPFAM" id="SSF53474">
    <property type="entry name" value="alpha/beta-Hydrolases"/>
    <property type="match status" value="1"/>
</dbReference>
<evidence type="ECO:0000313" key="3">
    <source>
        <dbReference type="Proteomes" id="UP001189429"/>
    </source>
</evidence>
<gene>
    <name evidence="2" type="ORF">PCOR1329_LOCUS31098</name>
</gene>
<comment type="caution">
    <text evidence="2">The sequence shown here is derived from an EMBL/GenBank/DDBJ whole genome shotgun (WGS) entry which is preliminary data.</text>
</comment>
<sequence length="158" mass="16773">MATITAHRAAEMLARPPVVYTFGQPRTSNAAFARLLDHSLPRYFRVTNGGDPVPDVPGCTYSSNGTCMATPTGYHHAGTEIWFPKGDYQNGVMCGYRECTGEPKAEDYACGQASSFGSVYDHCGYFNLIPDGFCNKLGGSPALLPPLAVGGAAETVVV</sequence>
<accession>A0ABN9SNH4</accession>
<dbReference type="InterPro" id="IPR029058">
    <property type="entry name" value="AB_hydrolase_fold"/>
</dbReference>
<evidence type="ECO:0000259" key="1">
    <source>
        <dbReference type="Pfam" id="PF01764"/>
    </source>
</evidence>
<name>A0ABN9SNH4_9DINO</name>
<evidence type="ECO:0000313" key="2">
    <source>
        <dbReference type="EMBL" id="CAK0833378.1"/>
    </source>
</evidence>
<dbReference type="Gene3D" id="3.40.50.1820">
    <property type="entry name" value="alpha/beta hydrolase"/>
    <property type="match status" value="1"/>
</dbReference>